<evidence type="ECO:0000256" key="1">
    <source>
        <dbReference type="ARBA" id="ARBA00002689"/>
    </source>
</evidence>
<keyword evidence="7" id="KW-1015">Disulfide bond</keyword>
<dbReference type="PANTHER" id="PTHR47609">
    <property type="entry name" value="MICOS COMPLEX SUBUNIT MIC25"/>
    <property type="match status" value="1"/>
</dbReference>
<keyword evidence="6" id="KW-0472">Membrane</keyword>
<dbReference type="KEGG" id="xla:495402"/>
<keyword evidence="3" id="KW-0999">Mitochondrion inner membrane</keyword>
<dbReference type="CTD" id="495402"/>
<dbReference type="GeneID" id="495402"/>
<comment type="subcellular location">
    <subcellularLocation>
        <location evidence="9">Mitochondrion inner membrane</location>
        <topology evidence="9">Lipid-anchor</topology>
    </subcellularLocation>
</comment>
<organism evidence="12 13">
    <name type="scientific">Xenopus laevis</name>
    <name type="common">African clawed frog</name>
    <dbReference type="NCBI Taxonomy" id="8355"/>
    <lineage>
        <taxon>Eukaryota</taxon>
        <taxon>Metazoa</taxon>
        <taxon>Chordata</taxon>
        <taxon>Craniata</taxon>
        <taxon>Vertebrata</taxon>
        <taxon>Euteleostomi</taxon>
        <taxon>Amphibia</taxon>
        <taxon>Batrachia</taxon>
        <taxon>Anura</taxon>
        <taxon>Pipoidea</taxon>
        <taxon>Pipidae</taxon>
        <taxon>Xenopodinae</taxon>
        <taxon>Xenopus</taxon>
        <taxon>Xenopus</taxon>
    </lineage>
</organism>
<keyword evidence="2" id="KW-0519">Myristate</keyword>
<evidence type="ECO:0000256" key="3">
    <source>
        <dbReference type="ARBA" id="ARBA00022792"/>
    </source>
</evidence>
<dbReference type="InterPro" id="IPR007964">
    <property type="entry name" value="MIC19/MIC25"/>
</dbReference>
<comment type="similarity">
    <text evidence="10">Belongs to the MICOS complex subunit Mic19 family. Metazoan Mic25 subfamily.</text>
</comment>
<dbReference type="GO" id="GO:0061617">
    <property type="term" value="C:MICOS complex"/>
    <property type="evidence" value="ECO:0007669"/>
    <property type="project" value="InterPro"/>
</dbReference>
<proteinExistence type="inferred from homology"/>
<comment type="function">
    <text evidence="1">Component of the MICOS complex, a large protein complex of the mitochondrial inner membrane that plays crucial roles in the maintenance of crista junctions, inner membrane architecture, and formation of contact sites to the outer membrane.</text>
</comment>
<name>A0A8J1MZ68_XENLA</name>
<evidence type="ECO:0000256" key="8">
    <source>
        <dbReference type="ARBA" id="ARBA00023288"/>
    </source>
</evidence>
<accession>A0A8J1MZ68</accession>
<dbReference type="Pfam" id="PF05300">
    <property type="entry name" value="MIC19_MIC25"/>
    <property type="match status" value="1"/>
</dbReference>
<evidence type="ECO:0000256" key="6">
    <source>
        <dbReference type="ARBA" id="ARBA00023136"/>
    </source>
</evidence>
<reference evidence="13" key="1">
    <citation type="submission" date="2025-08" db="UniProtKB">
        <authorList>
            <consortium name="RefSeq"/>
        </authorList>
    </citation>
    <scope>IDENTIFICATION</scope>
    <source>
        <strain evidence="13">J_2021</strain>
        <tissue evidence="13">Erythrocytes</tissue>
    </source>
</reference>
<sequence>MITSLTLTLPNNVLNRFPYNLPTLDINKATHWAFDSLSLVSLLIGGSNLNAAIGYCVFFYANDSQAVHTCAWITSQSQGSCREVVAVVIIMGGSESTGRKVSFGMDEEERVRVLRGVRLSDEVVTRMKDQSTWAASGAASGSATVPSKVGSSASHPAAASKDGAHKPTAAGVGHQYAEEDLYRRYEREQTLIQEELARLAKREKDAAHQRLSTSILREKKMADQERRKAEHLPADLDEWAKDLEQKEAELQSLNTFYREQLSSIEKKNLEIYRLTEEQFHTAATNAELRVKQRSYDPVCMDLQSNILKCYAENKQERLNCSDLAKEYQKCVSAAQKNLLFNHG</sequence>
<dbReference type="RefSeq" id="XP_041446766.1">
    <property type="nucleotide sequence ID" value="XM_041590832.1"/>
</dbReference>
<evidence type="ECO:0000256" key="11">
    <source>
        <dbReference type="SAM" id="MobiDB-lite"/>
    </source>
</evidence>
<evidence type="ECO:0000256" key="2">
    <source>
        <dbReference type="ARBA" id="ARBA00022707"/>
    </source>
</evidence>
<dbReference type="Proteomes" id="UP000186698">
    <property type="component" value="Chromosome 4L"/>
</dbReference>
<protein>
    <submittedName>
        <fullName evidence="13">MICOS complex subunit mic25-b</fullName>
    </submittedName>
</protein>
<dbReference type="PANTHER" id="PTHR47609:SF1">
    <property type="entry name" value="MICOS COMPLEX SUBUNIT MIC25"/>
    <property type="match status" value="1"/>
</dbReference>
<evidence type="ECO:0000256" key="7">
    <source>
        <dbReference type="ARBA" id="ARBA00023157"/>
    </source>
</evidence>
<evidence type="ECO:0000256" key="10">
    <source>
        <dbReference type="ARBA" id="ARBA00034480"/>
    </source>
</evidence>
<dbReference type="OrthoDB" id="70030at2759"/>
<dbReference type="PROSITE" id="PS51808">
    <property type="entry name" value="CHCH"/>
    <property type="match status" value="1"/>
</dbReference>
<evidence type="ECO:0000256" key="9">
    <source>
        <dbReference type="ARBA" id="ARBA00034476"/>
    </source>
</evidence>
<keyword evidence="4" id="KW-0175">Coiled coil</keyword>
<keyword evidence="5" id="KW-0496">Mitochondrion</keyword>
<evidence type="ECO:0000256" key="5">
    <source>
        <dbReference type="ARBA" id="ARBA00023128"/>
    </source>
</evidence>
<evidence type="ECO:0000313" key="13">
    <source>
        <dbReference type="RefSeq" id="XP_041446766.1"/>
    </source>
</evidence>
<evidence type="ECO:0000256" key="4">
    <source>
        <dbReference type="ARBA" id="ARBA00023054"/>
    </source>
</evidence>
<gene>
    <name evidence="13" type="primary">chchd6.L</name>
</gene>
<keyword evidence="8" id="KW-0449">Lipoprotein</keyword>
<keyword evidence="12" id="KW-1185">Reference proteome</keyword>
<evidence type="ECO:0000313" key="12">
    <source>
        <dbReference type="Proteomes" id="UP000186698"/>
    </source>
</evidence>
<dbReference type="AlphaFoldDB" id="A0A8J1MZ68"/>
<feature type="region of interest" description="Disordered" evidence="11">
    <location>
        <begin position="135"/>
        <end position="172"/>
    </location>
</feature>
<dbReference type="InterPro" id="IPR042860">
    <property type="entry name" value="MIC25"/>
</dbReference>